<sequence length="229" mass="24796">MSKTIVITGANRGLGLEFCKQYLAEGHKVYACCRSPESAEELLKLKQEAGGRLEAVPLDVTNAAQLTNLKYTLQGQSVDLLINNAGVSGQRLSFGEVNEQEWMKVLHINTVAPLLVVQELVDLMAADGKILLMTSKMGSIEDNTSGGSYIYRSSKAALNAVGKSLALDLFDRGISVAICHPGWVQTDMGGPNALINTETSIRGLRDVMEQLTIDKSGQFFSYDGSIIPW</sequence>
<dbReference type="Pfam" id="PF00106">
    <property type="entry name" value="adh_short"/>
    <property type="match status" value="1"/>
</dbReference>
<dbReference type="PRINTS" id="PR00080">
    <property type="entry name" value="SDRFAMILY"/>
</dbReference>
<keyword evidence="3" id="KW-1185">Reference proteome</keyword>
<gene>
    <name evidence="2" type="ORF">NX720_17850</name>
</gene>
<dbReference type="PRINTS" id="PR00081">
    <property type="entry name" value="GDHRDH"/>
</dbReference>
<dbReference type="InterPro" id="IPR002347">
    <property type="entry name" value="SDR_fam"/>
</dbReference>
<dbReference type="InterPro" id="IPR052184">
    <property type="entry name" value="SDR_enzymes"/>
</dbReference>
<dbReference type="EMBL" id="CP103300">
    <property type="protein sequence ID" value="UYM14739.1"/>
    <property type="molecule type" value="Genomic_DNA"/>
</dbReference>
<dbReference type="InterPro" id="IPR036291">
    <property type="entry name" value="NAD(P)-bd_dom_sf"/>
</dbReference>
<dbReference type="RefSeq" id="WP_262596388.1">
    <property type="nucleotide sequence ID" value="NZ_CP103300.1"/>
</dbReference>
<comment type="similarity">
    <text evidence="1">Belongs to the short-chain dehydrogenases/reductases (SDR) family.</text>
</comment>
<dbReference type="PANTHER" id="PTHR45458">
    <property type="entry name" value="SHORT-CHAIN DEHYDROGENASE/REDUCTASE SDR"/>
    <property type="match status" value="1"/>
</dbReference>
<proteinExistence type="inferred from homology"/>
<evidence type="ECO:0000256" key="1">
    <source>
        <dbReference type="RuleBase" id="RU000363"/>
    </source>
</evidence>
<dbReference type="CDD" id="cd05325">
    <property type="entry name" value="carb_red_sniffer_like_SDR_c"/>
    <property type="match status" value="1"/>
</dbReference>
<dbReference type="Gene3D" id="3.40.50.720">
    <property type="entry name" value="NAD(P)-binding Rossmann-like Domain"/>
    <property type="match status" value="1"/>
</dbReference>
<dbReference type="PANTHER" id="PTHR45458:SF1">
    <property type="entry name" value="SHORT CHAIN DEHYDROGENASE"/>
    <property type="match status" value="1"/>
</dbReference>
<dbReference type="Proteomes" id="UP001163255">
    <property type="component" value="Chromosome"/>
</dbReference>
<accession>A0ABY6GQR5</accession>
<protein>
    <submittedName>
        <fullName evidence="2">SDR family oxidoreductase</fullName>
    </submittedName>
</protein>
<evidence type="ECO:0000313" key="3">
    <source>
        <dbReference type="Proteomes" id="UP001163255"/>
    </source>
</evidence>
<organism evidence="2 3">
    <name type="scientific">Endozoicomonas euniceicola</name>
    <dbReference type="NCBI Taxonomy" id="1234143"/>
    <lineage>
        <taxon>Bacteria</taxon>
        <taxon>Pseudomonadati</taxon>
        <taxon>Pseudomonadota</taxon>
        <taxon>Gammaproteobacteria</taxon>
        <taxon>Oceanospirillales</taxon>
        <taxon>Endozoicomonadaceae</taxon>
        <taxon>Endozoicomonas</taxon>
    </lineage>
</organism>
<reference evidence="2" key="1">
    <citation type="submission" date="2022-10" db="EMBL/GenBank/DDBJ databases">
        <title>Completed Genome Sequence of two octocoral isolated bacterium, Endozoicomonas euniceicola EF212T and Endozoicomonas gorgoniicola PS125T.</title>
        <authorList>
            <person name="Chiou Y.-J."/>
            <person name="Chen Y.-H."/>
        </authorList>
    </citation>
    <scope>NUCLEOTIDE SEQUENCE</scope>
    <source>
        <strain evidence="2">EF212</strain>
    </source>
</reference>
<name>A0ABY6GQR5_9GAMM</name>
<dbReference type="SUPFAM" id="SSF51735">
    <property type="entry name" value="NAD(P)-binding Rossmann-fold domains"/>
    <property type="match status" value="1"/>
</dbReference>
<evidence type="ECO:0000313" key="2">
    <source>
        <dbReference type="EMBL" id="UYM14739.1"/>
    </source>
</evidence>